<keyword evidence="2" id="KW-0067">ATP-binding</keyword>
<dbReference type="Proteomes" id="UP000031866">
    <property type="component" value="Chromosome"/>
</dbReference>
<accession>A0A0B5QRT1</accession>
<dbReference type="InterPro" id="IPR002197">
    <property type="entry name" value="HTH_Fis"/>
</dbReference>
<dbReference type="PANTHER" id="PTHR32071">
    <property type="entry name" value="TRANSCRIPTIONAL REGULATORY PROTEIN"/>
    <property type="match status" value="1"/>
</dbReference>
<dbReference type="PROSITE" id="PS50045">
    <property type="entry name" value="SIGMA54_INTERACT_4"/>
    <property type="match status" value="1"/>
</dbReference>
<dbReference type="Pfam" id="PF02954">
    <property type="entry name" value="HTH_8"/>
    <property type="match status" value="1"/>
</dbReference>
<dbReference type="STRING" id="1520.LF65_03004"/>
<sequence>MKAKILFLAPYFGLKEIAMSVSSEYKDFQIDVYQGNYEQGPKILKQVNINKKYDVIITRGGTAEICRKITQTPIVEIHINAFDILRILKLSEGYKGKKIFLSYPNIFKSFKQLSELLGYSMESKCYFEHKDIPDIIKELKQENYELIIGDNMVYETAQEFGINSILITSGIEAVKSAIDEAVRLCNALSNNRDLKSESADYTYYEKIEKNNINDFIKILNPDEISPSFVHTVFPQTILSQISSLSNTPLPTIITGEDGMCKNDIGYLCTYYGPQKRKSLICISCHSIPEYYNYDFLYKIIIDNFKNEGGTLFLEDIDTLYTEGQKKIANILKKLSRNNTIKIITSCELPVEFCVSNGNLIRQLRSIIDEVRIELNPLNNYSNEISNMVSMYLSKLDLRCASQVVGIKEGGLKLLSEYAWPENIRQFMRVVNQLTLKCNGSYINVDEVKKALKVEFENHKNASLVPIDLNGSLKEIETRIIKYVMEQEGMNQVKVEKRLKISHSTLWRKLK</sequence>
<dbReference type="RefSeq" id="WP_041897075.1">
    <property type="nucleotide sequence ID" value="NZ_CP010086.2"/>
</dbReference>
<dbReference type="InterPro" id="IPR010524">
    <property type="entry name" value="Sig_transdc_resp-reg_PrpR_N"/>
</dbReference>
<dbReference type="KEGG" id="cbei:LF65_03004"/>
<dbReference type="Pfam" id="PF25601">
    <property type="entry name" value="AAA_lid_14"/>
    <property type="match status" value="1"/>
</dbReference>
<evidence type="ECO:0000256" key="4">
    <source>
        <dbReference type="ARBA" id="ARBA00023163"/>
    </source>
</evidence>
<dbReference type="InterPro" id="IPR027417">
    <property type="entry name" value="P-loop_NTPase"/>
</dbReference>
<dbReference type="Gene3D" id="1.10.8.60">
    <property type="match status" value="1"/>
</dbReference>
<dbReference type="GO" id="GO:0000156">
    <property type="term" value="F:phosphorelay response regulator activity"/>
    <property type="evidence" value="ECO:0007669"/>
    <property type="project" value="InterPro"/>
</dbReference>
<keyword evidence="1" id="KW-0547">Nucleotide-binding</keyword>
<organism evidence="6 7">
    <name type="scientific">Clostridium beijerinckii</name>
    <name type="common">Clostridium MP</name>
    <dbReference type="NCBI Taxonomy" id="1520"/>
    <lineage>
        <taxon>Bacteria</taxon>
        <taxon>Bacillati</taxon>
        <taxon>Bacillota</taxon>
        <taxon>Clostridia</taxon>
        <taxon>Eubacteriales</taxon>
        <taxon>Clostridiaceae</taxon>
        <taxon>Clostridium</taxon>
    </lineage>
</organism>
<dbReference type="Gene3D" id="3.40.50.300">
    <property type="entry name" value="P-loop containing nucleotide triphosphate hydrolases"/>
    <property type="match status" value="1"/>
</dbReference>
<dbReference type="GO" id="GO:0006355">
    <property type="term" value="P:regulation of DNA-templated transcription"/>
    <property type="evidence" value="ECO:0007669"/>
    <property type="project" value="InterPro"/>
</dbReference>
<evidence type="ECO:0000256" key="3">
    <source>
        <dbReference type="ARBA" id="ARBA00023015"/>
    </source>
</evidence>
<name>A0A0B5QRT1_CLOBE</name>
<dbReference type="InterPro" id="IPR002078">
    <property type="entry name" value="Sigma_54_int"/>
</dbReference>
<evidence type="ECO:0000313" key="7">
    <source>
        <dbReference type="Proteomes" id="UP000031866"/>
    </source>
</evidence>
<evidence type="ECO:0000256" key="2">
    <source>
        <dbReference type="ARBA" id="ARBA00022840"/>
    </source>
</evidence>
<reference evidence="7" key="1">
    <citation type="submission" date="2014-12" db="EMBL/GenBank/DDBJ databases">
        <title>Genome sequence of Clostridium beijerinckii strain 59B.</title>
        <authorList>
            <person name="Little G.T."/>
            <person name="Minton N.P."/>
        </authorList>
    </citation>
    <scope>NUCLEOTIDE SEQUENCE [LARGE SCALE GENOMIC DNA]</scope>
    <source>
        <strain evidence="7">59B</strain>
    </source>
</reference>
<dbReference type="Pfam" id="PF06506">
    <property type="entry name" value="PrpR_N"/>
    <property type="match status" value="1"/>
</dbReference>
<dbReference type="SUPFAM" id="SSF52540">
    <property type="entry name" value="P-loop containing nucleoside triphosphate hydrolases"/>
    <property type="match status" value="1"/>
</dbReference>
<gene>
    <name evidence="6" type="ORF">LF65_03004</name>
</gene>
<keyword evidence="3" id="KW-0805">Transcription regulation</keyword>
<dbReference type="EMBL" id="CP010086">
    <property type="protein sequence ID" value="AJG99573.1"/>
    <property type="molecule type" value="Genomic_DNA"/>
</dbReference>
<dbReference type="GO" id="GO:0043565">
    <property type="term" value="F:sequence-specific DNA binding"/>
    <property type="evidence" value="ECO:0007669"/>
    <property type="project" value="InterPro"/>
</dbReference>
<dbReference type="AlphaFoldDB" id="A0A0B5QRT1"/>
<dbReference type="Pfam" id="PF14532">
    <property type="entry name" value="Sigma54_activ_2"/>
    <property type="match status" value="1"/>
</dbReference>
<evidence type="ECO:0000256" key="1">
    <source>
        <dbReference type="ARBA" id="ARBA00022741"/>
    </source>
</evidence>
<dbReference type="Gene3D" id="1.10.10.60">
    <property type="entry name" value="Homeodomain-like"/>
    <property type="match status" value="1"/>
</dbReference>
<keyword evidence="4" id="KW-0804">Transcription</keyword>
<dbReference type="InterPro" id="IPR058031">
    <property type="entry name" value="AAA_lid_NorR"/>
</dbReference>
<dbReference type="PANTHER" id="PTHR32071:SF119">
    <property type="entry name" value="SIGMA L-DEPENDENT TRANSCRIPTIONAL REGULATOR YPLP-RELATED"/>
    <property type="match status" value="1"/>
</dbReference>
<dbReference type="InterPro" id="IPR009057">
    <property type="entry name" value="Homeodomain-like_sf"/>
</dbReference>
<dbReference type="Gene3D" id="3.40.50.10660">
    <property type="entry name" value="PrpR receptor domain-like"/>
    <property type="match status" value="1"/>
</dbReference>
<dbReference type="SUPFAM" id="SSF46689">
    <property type="entry name" value="Homeodomain-like"/>
    <property type="match status" value="1"/>
</dbReference>
<dbReference type="OrthoDB" id="9771372at2"/>
<proteinExistence type="predicted"/>
<evidence type="ECO:0000313" key="6">
    <source>
        <dbReference type="EMBL" id="AJG99573.1"/>
    </source>
</evidence>
<protein>
    <submittedName>
        <fullName evidence="6">Fis family transcriptional regulator</fullName>
    </submittedName>
</protein>
<feature type="domain" description="Sigma-54 factor interaction" evidence="5">
    <location>
        <begin position="235"/>
        <end position="435"/>
    </location>
</feature>
<dbReference type="SUPFAM" id="SSF159800">
    <property type="entry name" value="PrpR receptor domain-like"/>
    <property type="match status" value="1"/>
</dbReference>
<dbReference type="GO" id="GO:0005524">
    <property type="term" value="F:ATP binding"/>
    <property type="evidence" value="ECO:0007669"/>
    <property type="project" value="UniProtKB-KW"/>
</dbReference>
<dbReference type="Gene3D" id="3.40.50.2300">
    <property type="match status" value="1"/>
</dbReference>
<evidence type="ECO:0000259" key="5">
    <source>
        <dbReference type="PROSITE" id="PS50045"/>
    </source>
</evidence>